<dbReference type="GeneID" id="46921678"/>
<dbReference type="InterPro" id="IPR016036">
    <property type="entry name" value="Malonyl_transacylase_ACP-bd"/>
</dbReference>
<sequence length="303" mass="33041">MKVAFIFPGQGSQSVGMGQEIYSEFKVAQELLDSASEHCGIDFKSLLFAENDKLGESEFTQPAIVLNSLMCFEAFKNSLSIKPEFSFGHSLGEFSALSVSGAIKPLDVIKLVNLRGKFMAQDCSGIGAGMMVVLGLSNEKVEEICQNSNRQIWAANYNCDGQIVVAGIRSDLELSVDEFKSAGAKRAMLLDMSVASHCPLLQNASVKLANELENLLSDEFSPVISNVTAKKYTTKKEALELLKLQLISPVLYQNSVKNYCDGVDCFVEFGANVLKGMNKKICDKPTYSITNLSSLNEALEALR</sequence>
<evidence type="ECO:0000256" key="6">
    <source>
        <dbReference type="PIRNR" id="PIRNR000446"/>
    </source>
</evidence>
<dbReference type="InterPro" id="IPR024925">
    <property type="entry name" value="Malonyl_CoA-ACP_transAc"/>
</dbReference>
<evidence type="ECO:0000256" key="5">
    <source>
        <dbReference type="ARBA" id="ARBA00048462"/>
    </source>
</evidence>
<dbReference type="GO" id="GO:0006633">
    <property type="term" value="P:fatty acid biosynthetic process"/>
    <property type="evidence" value="ECO:0007669"/>
    <property type="project" value="TreeGrafter"/>
</dbReference>
<dbReference type="PANTHER" id="PTHR42681:SF1">
    <property type="entry name" value="MALONYL-COA-ACYL CARRIER PROTEIN TRANSACYLASE, MITOCHONDRIAL"/>
    <property type="match status" value="1"/>
</dbReference>
<dbReference type="InterPro" id="IPR004410">
    <property type="entry name" value="Malonyl_CoA-ACP_transAc_FabD"/>
</dbReference>
<dbReference type="AlphaFoldDB" id="A0A1X9SNW2"/>
<dbReference type="Gene3D" id="3.40.366.10">
    <property type="entry name" value="Malonyl-Coenzyme A Acyl Carrier Protein, domain 2"/>
    <property type="match status" value="1"/>
</dbReference>
<dbReference type="PIRSF" id="PIRSF000446">
    <property type="entry name" value="Mct"/>
    <property type="match status" value="1"/>
</dbReference>
<dbReference type="GO" id="GO:0004314">
    <property type="term" value="F:[acyl-carrier-protein] S-malonyltransferase activity"/>
    <property type="evidence" value="ECO:0007669"/>
    <property type="project" value="UniProtKB-EC"/>
</dbReference>
<dbReference type="InterPro" id="IPR001227">
    <property type="entry name" value="Ac_transferase_dom_sf"/>
</dbReference>
<feature type="domain" description="Malonyl-CoA:ACP transacylase (MAT)" evidence="8">
    <location>
        <begin position="6"/>
        <end position="297"/>
    </location>
</feature>
<dbReference type="Gene3D" id="3.30.70.250">
    <property type="entry name" value="Malonyl-CoA ACP transacylase, ACP-binding"/>
    <property type="match status" value="1"/>
</dbReference>
<comment type="catalytic activity">
    <reaction evidence="5 6">
        <text>holo-[ACP] + malonyl-CoA = malonyl-[ACP] + CoA</text>
        <dbReference type="Rhea" id="RHEA:41792"/>
        <dbReference type="Rhea" id="RHEA-COMP:9623"/>
        <dbReference type="Rhea" id="RHEA-COMP:9685"/>
        <dbReference type="ChEBI" id="CHEBI:57287"/>
        <dbReference type="ChEBI" id="CHEBI:57384"/>
        <dbReference type="ChEBI" id="CHEBI:64479"/>
        <dbReference type="ChEBI" id="CHEBI:78449"/>
        <dbReference type="EC" id="2.3.1.39"/>
    </reaction>
</comment>
<evidence type="ECO:0000313" key="9">
    <source>
        <dbReference type="EMBL" id="ARQ97934.1"/>
    </source>
</evidence>
<evidence type="ECO:0000256" key="2">
    <source>
        <dbReference type="ARBA" id="ARBA00018953"/>
    </source>
</evidence>
<name>A0A1X9SNW2_9BACT</name>
<evidence type="ECO:0000313" key="10">
    <source>
        <dbReference type="Proteomes" id="UP000202031"/>
    </source>
</evidence>
<dbReference type="RefSeq" id="WP_100590829.1">
    <property type="nucleotide sequence ID" value="NZ_CP015578.1"/>
</dbReference>
<accession>A0A1X9SNW2</accession>
<dbReference type="InterPro" id="IPR014043">
    <property type="entry name" value="Acyl_transferase_dom"/>
</dbReference>
<organism evidence="9 10">
    <name type="scientific">Campylobacter lanienae NCTC 13004</name>
    <dbReference type="NCBI Taxonomy" id="1031753"/>
    <lineage>
        <taxon>Bacteria</taxon>
        <taxon>Pseudomonadati</taxon>
        <taxon>Campylobacterota</taxon>
        <taxon>Epsilonproteobacteria</taxon>
        <taxon>Campylobacterales</taxon>
        <taxon>Campylobacteraceae</taxon>
        <taxon>Campylobacter</taxon>
    </lineage>
</organism>
<dbReference type="EC" id="2.3.1.39" evidence="1 6"/>
<dbReference type="SUPFAM" id="SSF55048">
    <property type="entry name" value="Probable ACP-binding domain of malonyl-CoA ACP transacylase"/>
    <property type="match status" value="1"/>
</dbReference>
<dbReference type="KEGG" id="clx:CLAN_1210"/>
<dbReference type="Proteomes" id="UP000202031">
    <property type="component" value="Chromosome"/>
</dbReference>
<reference evidence="10" key="2">
    <citation type="journal article" date="2017" name="Genome Biol. Evol.">
        <title>Comparative genomic analysis identifies a Campylobacter clade deficient in selenium metabolism.</title>
        <authorList>
            <person name="Miller W.G."/>
            <person name="Yee E."/>
            <person name="Lopes B.S."/>
            <person name="Chapman M.H."/>
            <person name="Huynh S."/>
            <person name="Bono J.L."/>
            <person name="Parker C.T."/>
            <person name="Strachan N.J.C."/>
            <person name="Forbes K.J."/>
        </authorList>
    </citation>
    <scope>NUCLEOTIDE SEQUENCE [LARGE SCALE GENOMIC DNA]</scope>
    <source>
        <strain evidence="10">NCTC 13004</strain>
    </source>
</reference>
<gene>
    <name evidence="9" type="primary">fabD</name>
    <name evidence="9" type="ORF">CLAN_1210</name>
</gene>
<dbReference type="NCBIfam" id="TIGR00128">
    <property type="entry name" value="fabD"/>
    <property type="match status" value="1"/>
</dbReference>
<evidence type="ECO:0000256" key="1">
    <source>
        <dbReference type="ARBA" id="ARBA00013258"/>
    </source>
</evidence>
<dbReference type="InterPro" id="IPR050858">
    <property type="entry name" value="Mal-CoA-ACP_Trans/PKS_FabD"/>
</dbReference>
<keyword evidence="3 6" id="KW-0808">Transferase</keyword>
<dbReference type="GO" id="GO:0005829">
    <property type="term" value="C:cytosol"/>
    <property type="evidence" value="ECO:0007669"/>
    <property type="project" value="TreeGrafter"/>
</dbReference>
<feature type="active site" evidence="7">
    <location>
        <position position="90"/>
    </location>
</feature>
<dbReference type="SUPFAM" id="SSF52151">
    <property type="entry name" value="FabD/lysophospholipase-like"/>
    <property type="match status" value="1"/>
</dbReference>
<dbReference type="InterPro" id="IPR016035">
    <property type="entry name" value="Acyl_Trfase/lysoPLipase"/>
</dbReference>
<reference evidence="10" key="1">
    <citation type="journal article" date="2017" name="Genome Biol. Evol.">
        <title>Comparative Genomic Analysis Identifies a Campylobacter Clade Deficient in Selenium Metabolism.</title>
        <authorList>
            <person name="Miller W.G."/>
            <person name="Yee E."/>
            <person name="Lopes B.S."/>
            <person name="Chapman M.H."/>
            <person name="Huynh S."/>
            <person name="Bono J.L."/>
            <person name="Parker C.T."/>
            <person name="Strachan N.J.C."/>
            <person name="Forbes K.J."/>
        </authorList>
    </citation>
    <scope>NUCLEOTIDE SEQUENCE [LARGE SCALE GENOMIC DNA]</scope>
    <source>
        <strain evidence="10">NCTC 13004</strain>
    </source>
</reference>
<evidence type="ECO:0000256" key="7">
    <source>
        <dbReference type="PIRSR" id="PIRSR000446-1"/>
    </source>
</evidence>
<dbReference type="SMART" id="SM00827">
    <property type="entry name" value="PKS_AT"/>
    <property type="match status" value="1"/>
</dbReference>
<feature type="active site" evidence="7">
    <location>
        <position position="197"/>
    </location>
</feature>
<evidence type="ECO:0000256" key="4">
    <source>
        <dbReference type="ARBA" id="ARBA00023315"/>
    </source>
</evidence>
<dbReference type="EMBL" id="CP015578">
    <property type="protein sequence ID" value="ARQ97934.1"/>
    <property type="molecule type" value="Genomic_DNA"/>
</dbReference>
<proteinExistence type="inferred from homology"/>
<comment type="similarity">
    <text evidence="6">Belongs to the fabD family.</text>
</comment>
<dbReference type="PANTHER" id="PTHR42681">
    <property type="entry name" value="MALONYL-COA-ACYL CARRIER PROTEIN TRANSACYLASE, MITOCHONDRIAL"/>
    <property type="match status" value="1"/>
</dbReference>
<evidence type="ECO:0000256" key="3">
    <source>
        <dbReference type="ARBA" id="ARBA00022679"/>
    </source>
</evidence>
<evidence type="ECO:0000259" key="8">
    <source>
        <dbReference type="SMART" id="SM00827"/>
    </source>
</evidence>
<dbReference type="Pfam" id="PF00698">
    <property type="entry name" value="Acyl_transf_1"/>
    <property type="match status" value="1"/>
</dbReference>
<keyword evidence="4 6" id="KW-0012">Acyltransferase</keyword>
<protein>
    <recommendedName>
        <fullName evidence="2 6">Malonyl CoA-acyl carrier protein transacylase</fullName>
        <ecNumber evidence="1 6">2.3.1.39</ecNumber>
    </recommendedName>
</protein>